<dbReference type="EMBL" id="SDIL01000007">
    <property type="protein sequence ID" value="RXK41661.1"/>
    <property type="molecule type" value="Genomic_DNA"/>
</dbReference>
<dbReference type="PANTHER" id="PTHR11214">
    <property type="entry name" value="BETA-1,3-N-ACETYLGLUCOSAMINYLTRANSFERASE"/>
    <property type="match status" value="1"/>
</dbReference>
<dbReference type="GO" id="GO:0051072">
    <property type="term" value="P:4,6-pyruvylated galactose residue biosynthetic process"/>
    <property type="evidence" value="ECO:0007669"/>
    <property type="project" value="TreeGrafter"/>
</dbReference>
<feature type="compositionally biased region" description="Basic and acidic residues" evidence="11">
    <location>
        <begin position="77"/>
        <end position="86"/>
    </location>
</feature>
<dbReference type="InParanoid" id="A0A4Q1BU87"/>
<evidence type="ECO:0000256" key="3">
    <source>
        <dbReference type="ARBA" id="ARBA00022676"/>
    </source>
</evidence>
<feature type="region of interest" description="Disordered" evidence="11">
    <location>
        <begin position="380"/>
        <end position="421"/>
    </location>
</feature>
<comment type="caution">
    <text evidence="12">The sequence shown here is derived from an EMBL/GenBank/DDBJ whole genome shotgun (WGS) entry which is preliminary data.</text>
</comment>
<dbReference type="GO" id="GO:0000139">
    <property type="term" value="C:Golgi membrane"/>
    <property type="evidence" value="ECO:0007669"/>
    <property type="project" value="UniProtKB-SubCell"/>
</dbReference>
<evidence type="ECO:0000256" key="9">
    <source>
        <dbReference type="ARBA" id="ARBA00023136"/>
    </source>
</evidence>
<evidence type="ECO:0000256" key="4">
    <source>
        <dbReference type="ARBA" id="ARBA00022679"/>
    </source>
</evidence>
<sequence>MTSTARAYPPSPHPFLSRLRTLLRPSLRLKTALYALSLLIFLLVLLALNAAHLSHTPTTRDEVSTTPSDDSPANSGEGKDVAKGKDAHLVDQDIQRSFEEPDYALLSGVQPSRIGCDVPLDGKDEERGVMVFLGIFSAVDKRERRDLYRKVIIPDFPPELVTIKFILGTPAIPENPVGTEAVARSAALLRVKQEMKDHNDMVMLDMIDNIDLGKTHEYFKWVAKTYSGPGRVKGRPRFIMKADDDTILVMPNVISAFKDLDCSRNIYWGTSAGRSQYFHEYFRGLAYAMSWPLVSWIGNADMPSAHTIKIEDARTGQWLRHLDPVTDPIRRIDMGWTMGDWNQLNVTVETVALHWCKLDDWVKEQHARLLKIWEDAGRPYTHENGIPPSQSMAKGRLTPEEAEKEHQRQMDLGWDVDGNIP</sequence>
<dbReference type="AlphaFoldDB" id="A0A4Q1BU87"/>
<dbReference type="Proteomes" id="UP000289152">
    <property type="component" value="Unassembled WGS sequence"/>
</dbReference>
<evidence type="ECO:0000256" key="7">
    <source>
        <dbReference type="ARBA" id="ARBA00022989"/>
    </source>
</evidence>
<keyword evidence="9" id="KW-0472">Membrane</keyword>
<comment type="similarity">
    <text evidence="2 10">Belongs to the glycosyltransferase 31 family.</text>
</comment>
<dbReference type="VEuPathDB" id="FungiDB:TREMEDRAFT_67449"/>
<evidence type="ECO:0000313" key="12">
    <source>
        <dbReference type="EMBL" id="RXK41661.1"/>
    </source>
</evidence>
<evidence type="ECO:0000256" key="2">
    <source>
        <dbReference type="ARBA" id="ARBA00008661"/>
    </source>
</evidence>
<name>A0A4Q1BU87_TREME</name>
<feature type="region of interest" description="Disordered" evidence="11">
    <location>
        <begin position="56"/>
        <end position="86"/>
    </location>
</feature>
<protein>
    <recommendedName>
        <fullName evidence="10">Hexosyltransferase</fullName>
        <ecNumber evidence="10">2.4.1.-</ecNumber>
    </recommendedName>
</protein>
<keyword evidence="7" id="KW-1133">Transmembrane helix</keyword>
<keyword evidence="13" id="KW-1185">Reference proteome</keyword>
<feature type="compositionally biased region" description="Polar residues" evidence="11">
    <location>
        <begin position="64"/>
        <end position="74"/>
    </location>
</feature>
<dbReference type="OrthoDB" id="2139606at2759"/>
<dbReference type="STRING" id="5217.A0A4Q1BU87"/>
<dbReference type="InterPro" id="IPR002659">
    <property type="entry name" value="Glyco_trans_31"/>
</dbReference>
<keyword evidence="8 10" id="KW-0333">Golgi apparatus</keyword>
<keyword evidence="3 10" id="KW-0328">Glycosyltransferase</keyword>
<evidence type="ECO:0000256" key="1">
    <source>
        <dbReference type="ARBA" id="ARBA00004323"/>
    </source>
</evidence>
<accession>A0A4Q1BU87</accession>
<dbReference type="PANTHER" id="PTHR11214:SF351">
    <property type="entry name" value="BETA-1,3-GALACTOSYLTRANSFERASE PVG3"/>
    <property type="match status" value="1"/>
</dbReference>
<keyword evidence="5" id="KW-0812">Transmembrane</keyword>
<keyword evidence="6" id="KW-0735">Signal-anchor</keyword>
<proteinExistence type="inferred from homology"/>
<evidence type="ECO:0000256" key="10">
    <source>
        <dbReference type="RuleBase" id="RU363063"/>
    </source>
</evidence>
<reference evidence="12 13" key="1">
    <citation type="submission" date="2016-06" db="EMBL/GenBank/DDBJ databases">
        <title>Evolution of pathogenesis and genome organization in the Tremellales.</title>
        <authorList>
            <person name="Cuomo C."/>
            <person name="Litvintseva A."/>
            <person name="Heitman J."/>
            <person name="Chen Y."/>
            <person name="Sun S."/>
            <person name="Springer D."/>
            <person name="Dromer F."/>
            <person name="Young S."/>
            <person name="Zeng Q."/>
            <person name="Chapman S."/>
            <person name="Gujja S."/>
            <person name="Saif S."/>
            <person name="Birren B."/>
        </authorList>
    </citation>
    <scope>NUCLEOTIDE SEQUENCE [LARGE SCALE GENOMIC DNA]</scope>
    <source>
        <strain evidence="12 13">ATCC 28783</strain>
    </source>
</reference>
<evidence type="ECO:0000256" key="8">
    <source>
        <dbReference type="ARBA" id="ARBA00023034"/>
    </source>
</evidence>
<feature type="compositionally biased region" description="Basic and acidic residues" evidence="11">
    <location>
        <begin position="397"/>
        <end position="409"/>
    </location>
</feature>
<dbReference type="Gene3D" id="3.90.550.50">
    <property type="match status" value="1"/>
</dbReference>
<gene>
    <name evidence="12" type="ORF">M231_01161</name>
</gene>
<organism evidence="12 13">
    <name type="scientific">Tremella mesenterica</name>
    <name type="common">Jelly fungus</name>
    <dbReference type="NCBI Taxonomy" id="5217"/>
    <lineage>
        <taxon>Eukaryota</taxon>
        <taxon>Fungi</taxon>
        <taxon>Dikarya</taxon>
        <taxon>Basidiomycota</taxon>
        <taxon>Agaricomycotina</taxon>
        <taxon>Tremellomycetes</taxon>
        <taxon>Tremellales</taxon>
        <taxon>Tremellaceae</taxon>
        <taxon>Tremella</taxon>
    </lineage>
</organism>
<dbReference type="GO" id="GO:0016758">
    <property type="term" value="F:hexosyltransferase activity"/>
    <property type="evidence" value="ECO:0007669"/>
    <property type="project" value="InterPro"/>
</dbReference>
<evidence type="ECO:0000256" key="6">
    <source>
        <dbReference type="ARBA" id="ARBA00022968"/>
    </source>
</evidence>
<comment type="subcellular location">
    <subcellularLocation>
        <location evidence="1 10">Golgi apparatus membrane</location>
        <topology evidence="1 10">Single-pass type II membrane protein</topology>
    </subcellularLocation>
</comment>
<dbReference type="EC" id="2.4.1.-" evidence="10"/>
<evidence type="ECO:0000256" key="5">
    <source>
        <dbReference type="ARBA" id="ARBA00022692"/>
    </source>
</evidence>
<evidence type="ECO:0000313" key="13">
    <source>
        <dbReference type="Proteomes" id="UP000289152"/>
    </source>
</evidence>
<evidence type="ECO:0000256" key="11">
    <source>
        <dbReference type="SAM" id="MobiDB-lite"/>
    </source>
</evidence>
<keyword evidence="4" id="KW-0808">Transferase</keyword>